<dbReference type="Proteomes" id="UP001519288">
    <property type="component" value="Unassembled WGS sequence"/>
</dbReference>
<keyword evidence="3 5" id="KW-1133">Transmembrane helix</keyword>
<dbReference type="EMBL" id="JAGGLD010000001">
    <property type="protein sequence ID" value="MBP2000101.1"/>
    <property type="molecule type" value="Genomic_DNA"/>
</dbReference>
<keyword evidence="8" id="KW-1185">Reference proteome</keyword>
<sequence length="399" mass="44092">MSILKHKLFIVLPILVLAIIFVFSLTMIPSINPTPKNLPIAIVNEDKGIDVPQQGKMNMGDLIAKNIQTMSSFKSGTDSSVKWISVESNAKVQEGLNRQDYYAALVIPSDFSTKQASLRTANPVSPNIQLYVNQGMNALASNMAAQILNQVIESVNNKIRTDLLTAIDQKGGTLTTKQAAAIASPIVKQVTNVNAIGTHSASGNAPVSLFQPLWMGSIVGGIVFLFIKRKFVLMTRKEKLQANLLQFIWGVVLSLVAGYSFTWFADLWGLNIQHFNDTALFLSISYLSFFLMISAVLSWIGLAGMAIFMLFLFFGTPLLTTAPELLSTFYQDWILTWLPMNFMVKGLREIFFFGHGLSLNHATIVLIWIGVVSFIVLMASSFKRNAKSELLVEMHSLDS</sequence>
<dbReference type="InterPro" id="IPR051328">
    <property type="entry name" value="T7SS_ABC-Transporter"/>
</dbReference>
<keyword evidence="4 5" id="KW-0472">Membrane</keyword>
<keyword evidence="2 5" id="KW-0812">Transmembrane</keyword>
<comment type="caution">
    <text evidence="7">The sequence shown here is derived from an EMBL/GenBank/DDBJ whole genome shotgun (WGS) entry which is preliminary data.</text>
</comment>
<dbReference type="PANTHER" id="PTHR43077:SF5">
    <property type="entry name" value="PHAGE INFECTION PROTEIN"/>
    <property type="match status" value="1"/>
</dbReference>
<feature type="transmembrane region" description="Helical" evidence="5">
    <location>
        <begin position="7"/>
        <end position="28"/>
    </location>
</feature>
<dbReference type="PANTHER" id="PTHR43077">
    <property type="entry name" value="TRANSPORT PERMEASE YVFS-RELATED"/>
    <property type="match status" value="1"/>
</dbReference>
<dbReference type="InterPro" id="IPR022703">
    <property type="entry name" value="DUF3533"/>
</dbReference>
<comment type="subcellular location">
    <subcellularLocation>
        <location evidence="1">Membrane</location>
        <topology evidence="1">Multi-pass membrane protein</topology>
    </subcellularLocation>
</comment>
<evidence type="ECO:0000256" key="2">
    <source>
        <dbReference type="ARBA" id="ARBA00022692"/>
    </source>
</evidence>
<evidence type="ECO:0000256" key="5">
    <source>
        <dbReference type="SAM" id="Phobius"/>
    </source>
</evidence>
<evidence type="ECO:0000313" key="7">
    <source>
        <dbReference type="EMBL" id="MBP2000101.1"/>
    </source>
</evidence>
<accession>A0ABS4JG72</accession>
<protein>
    <submittedName>
        <fullName evidence="7">YhgE/Pip-like protein</fullName>
    </submittedName>
</protein>
<feature type="transmembrane region" description="Helical" evidence="5">
    <location>
        <begin position="209"/>
        <end position="227"/>
    </location>
</feature>
<evidence type="ECO:0000313" key="8">
    <source>
        <dbReference type="Proteomes" id="UP001519288"/>
    </source>
</evidence>
<feature type="transmembrane region" description="Helical" evidence="5">
    <location>
        <begin position="307"/>
        <end position="330"/>
    </location>
</feature>
<name>A0ABS4JG72_9BACL</name>
<evidence type="ECO:0000259" key="6">
    <source>
        <dbReference type="Pfam" id="PF12051"/>
    </source>
</evidence>
<reference evidence="7 8" key="1">
    <citation type="submission" date="2021-03" db="EMBL/GenBank/DDBJ databases">
        <title>Genomic Encyclopedia of Type Strains, Phase IV (KMG-IV): sequencing the most valuable type-strain genomes for metagenomic binning, comparative biology and taxonomic classification.</title>
        <authorList>
            <person name="Goeker M."/>
        </authorList>
    </citation>
    <scope>NUCLEOTIDE SEQUENCE [LARGE SCALE GENOMIC DNA]</scope>
    <source>
        <strain evidence="7 8">DSM 26806</strain>
    </source>
</reference>
<feature type="domain" description="DUF3533" evidence="6">
    <location>
        <begin position="14"/>
        <end position="372"/>
    </location>
</feature>
<gene>
    <name evidence="7" type="ORF">J2Z69_001120</name>
</gene>
<evidence type="ECO:0000256" key="4">
    <source>
        <dbReference type="ARBA" id="ARBA00023136"/>
    </source>
</evidence>
<dbReference type="Pfam" id="PF12051">
    <property type="entry name" value="DUF3533"/>
    <property type="match status" value="1"/>
</dbReference>
<evidence type="ECO:0000256" key="3">
    <source>
        <dbReference type="ARBA" id="ARBA00022989"/>
    </source>
</evidence>
<organism evidence="7 8">
    <name type="scientific">Paenibacillus shirakamiensis</name>
    <dbReference type="NCBI Taxonomy" id="1265935"/>
    <lineage>
        <taxon>Bacteria</taxon>
        <taxon>Bacillati</taxon>
        <taxon>Bacillota</taxon>
        <taxon>Bacilli</taxon>
        <taxon>Bacillales</taxon>
        <taxon>Paenibacillaceae</taxon>
        <taxon>Paenibacillus</taxon>
    </lineage>
</organism>
<feature type="transmembrane region" description="Helical" evidence="5">
    <location>
        <begin position="247"/>
        <end position="268"/>
    </location>
</feature>
<evidence type="ECO:0000256" key="1">
    <source>
        <dbReference type="ARBA" id="ARBA00004141"/>
    </source>
</evidence>
<proteinExistence type="predicted"/>
<feature type="transmembrane region" description="Helical" evidence="5">
    <location>
        <begin position="280"/>
        <end position="300"/>
    </location>
</feature>
<dbReference type="Gene3D" id="3.40.1710.10">
    <property type="entry name" value="abc type-2 transporter like domain"/>
    <property type="match status" value="1"/>
</dbReference>
<feature type="transmembrane region" description="Helical" evidence="5">
    <location>
        <begin position="350"/>
        <end position="377"/>
    </location>
</feature>